<accession>A0A0E2BIW5</accession>
<dbReference type="RefSeq" id="WP_004470228.1">
    <property type="nucleotide sequence ID" value="NZ_AHON02000027.1"/>
</dbReference>
<evidence type="ECO:0000313" key="4">
    <source>
        <dbReference type="Proteomes" id="UP000006329"/>
    </source>
</evidence>
<organism evidence="3 4">
    <name type="scientific">Leptospira santarosai str. MOR084</name>
    <dbReference type="NCBI Taxonomy" id="1049984"/>
    <lineage>
        <taxon>Bacteria</taxon>
        <taxon>Pseudomonadati</taxon>
        <taxon>Spirochaetota</taxon>
        <taxon>Spirochaetia</taxon>
        <taxon>Leptospirales</taxon>
        <taxon>Leptospiraceae</taxon>
        <taxon>Leptospira</taxon>
    </lineage>
</organism>
<evidence type="ECO:0000256" key="1">
    <source>
        <dbReference type="SAM" id="Phobius"/>
    </source>
</evidence>
<dbReference type="Proteomes" id="UP000006329">
    <property type="component" value="Unassembled WGS sequence"/>
</dbReference>
<dbReference type="PROSITE" id="PS51257">
    <property type="entry name" value="PROKAR_LIPOPROTEIN"/>
    <property type="match status" value="1"/>
</dbReference>
<dbReference type="EMBL" id="AHON02000027">
    <property type="protein sequence ID" value="EKO34856.1"/>
    <property type="molecule type" value="Genomic_DNA"/>
</dbReference>
<name>A0A0E2BIW5_9LEPT</name>
<reference evidence="3" key="1">
    <citation type="submission" date="2012-10" db="EMBL/GenBank/DDBJ databases">
        <authorList>
            <person name="Harkins D.M."/>
            <person name="Durkin A.S."/>
            <person name="Brinkac L.M."/>
            <person name="Haft D.H."/>
            <person name="Selengut J.D."/>
            <person name="Sanka R."/>
            <person name="DePew J."/>
            <person name="Purushe J."/>
            <person name="Matthias M.A."/>
            <person name="Vinetz J.M."/>
            <person name="Sutton G.G."/>
            <person name="Nierman W.C."/>
            <person name="Fouts D.E."/>
        </authorList>
    </citation>
    <scope>NUCLEOTIDE SEQUENCE [LARGE SCALE GENOMIC DNA]</scope>
    <source>
        <strain evidence="3">MOR084</strain>
    </source>
</reference>
<keyword evidence="2" id="KW-0732">Signal</keyword>
<feature type="signal peptide" evidence="2">
    <location>
        <begin position="1"/>
        <end position="21"/>
    </location>
</feature>
<gene>
    <name evidence="3" type="ORF">LEP1GSC179_1705</name>
</gene>
<sequence length="294" mass="33911">MNSTLKFLSAFLLLGSLFLSTGCTYSVEKKYIYAKPYYPNQNHFNEENPQFEEGEPYWFLDFLGNILGALSKLILWNKKMNNHRLSEETKNYLRDYIKENNLKDVKVRFNQYAPIDDLVQLWRSDNVHPLLKYTFGIVNWLFGVIIPGRLFAGLLTGDHYNPYSNTINLYSDIPSVVLHEGGHAKDFALRKYRSFYSLAYWVPIFGPLYAEARASEDAFGYLRYKCDLKNELIAYRTLYPAYATYATGPILSSTGKLVGLAASIPGHIVGYRKEKKVEKQDIPECKLVEEIKKS</sequence>
<protein>
    <submittedName>
        <fullName evidence="3">Lipoprotein</fullName>
    </submittedName>
</protein>
<keyword evidence="1" id="KW-0812">Transmembrane</keyword>
<evidence type="ECO:0000313" key="3">
    <source>
        <dbReference type="EMBL" id="EKO34856.1"/>
    </source>
</evidence>
<feature type="chain" id="PRO_5002392756" evidence="2">
    <location>
        <begin position="22"/>
        <end position="294"/>
    </location>
</feature>
<feature type="transmembrane region" description="Helical" evidence="1">
    <location>
        <begin position="57"/>
        <end position="75"/>
    </location>
</feature>
<keyword evidence="4" id="KW-1185">Reference proteome</keyword>
<dbReference type="AlphaFoldDB" id="A0A0E2BIW5"/>
<keyword evidence="1" id="KW-0472">Membrane</keyword>
<evidence type="ECO:0000256" key="2">
    <source>
        <dbReference type="SAM" id="SignalP"/>
    </source>
</evidence>
<proteinExistence type="predicted"/>
<comment type="caution">
    <text evidence="3">The sequence shown here is derived from an EMBL/GenBank/DDBJ whole genome shotgun (WGS) entry which is preliminary data.</text>
</comment>
<keyword evidence="3" id="KW-0449">Lipoprotein</keyword>
<keyword evidence="1" id="KW-1133">Transmembrane helix</keyword>